<keyword evidence="1" id="KW-0812">Transmembrane</keyword>
<sequence>MFSKLIPILGNMKFYVPTSFLFFFSWVFRLGINFCVNQLQLLLTASFMGLFGCAIIGQLPLAGDGGKSTFIIS</sequence>
<evidence type="ECO:0000313" key="2">
    <source>
        <dbReference type="EMBL" id="MBX35964.1"/>
    </source>
</evidence>
<name>A0A2P2N0J3_RHIMU</name>
<accession>A0A2P2N0J3</accession>
<organism evidence="2">
    <name type="scientific">Rhizophora mucronata</name>
    <name type="common">Asiatic mangrove</name>
    <dbReference type="NCBI Taxonomy" id="61149"/>
    <lineage>
        <taxon>Eukaryota</taxon>
        <taxon>Viridiplantae</taxon>
        <taxon>Streptophyta</taxon>
        <taxon>Embryophyta</taxon>
        <taxon>Tracheophyta</taxon>
        <taxon>Spermatophyta</taxon>
        <taxon>Magnoliopsida</taxon>
        <taxon>eudicotyledons</taxon>
        <taxon>Gunneridae</taxon>
        <taxon>Pentapetalae</taxon>
        <taxon>rosids</taxon>
        <taxon>fabids</taxon>
        <taxon>Malpighiales</taxon>
        <taxon>Rhizophoraceae</taxon>
        <taxon>Rhizophora</taxon>
    </lineage>
</organism>
<feature type="transmembrane region" description="Helical" evidence="1">
    <location>
        <begin position="39"/>
        <end position="59"/>
    </location>
</feature>
<dbReference type="EMBL" id="GGEC01055480">
    <property type="protein sequence ID" value="MBX35964.1"/>
    <property type="molecule type" value="Transcribed_RNA"/>
</dbReference>
<reference evidence="2" key="1">
    <citation type="submission" date="2018-02" db="EMBL/GenBank/DDBJ databases">
        <title>Rhizophora mucronata_Transcriptome.</title>
        <authorList>
            <person name="Meera S.P."/>
            <person name="Sreeshan A."/>
            <person name="Augustine A."/>
        </authorList>
    </citation>
    <scope>NUCLEOTIDE SEQUENCE</scope>
    <source>
        <tissue evidence="2">Leaf</tissue>
    </source>
</reference>
<keyword evidence="1" id="KW-1133">Transmembrane helix</keyword>
<protein>
    <submittedName>
        <fullName evidence="2">Uncharacterized protein</fullName>
    </submittedName>
</protein>
<proteinExistence type="predicted"/>
<keyword evidence="1" id="KW-0472">Membrane</keyword>
<feature type="transmembrane region" description="Helical" evidence="1">
    <location>
        <begin position="12"/>
        <end position="32"/>
    </location>
</feature>
<evidence type="ECO:0000256" key="1">
    <source>
        <dbReference type="SAM" id="Phobius"/>
    </source>
</evidence>
<dbReference type="AlphaFoldDB" id="A0A2P2N0J3"/>